<evidence type="ECO:0000256" key="2">
    <source>
        <dbReference type="ARBA" id="ARBA00022729"/>
    </source>
</evidence>
<evidence type="ECO:0000313" key="8">
    <source>
        <dbReference type="Proteomes" id="UP000184501"/>
    </source>
</evidence>
<dbReference type="Gene3D" id="3.40.50.1820">
    <property type="entry name" value="alpha/beta hydrolase"/>
    <property type="match status" value="1"/>
</dbReference>
<dbReference type="InterPro" id="IPR051601">
    <property type="entry name" value="Serine_prot/Carboxylest_S33"/>
</dbReference>
<name>A0A1M5NST6_STRHI</name>
<dbReference type="GO" id="GO:0016787">
    <property type="term" value="F:hydrolase activity"/>
    <property type="evidence" value="ECO:0007669"/>
    <property type="project" value="UniProtKB-KW"/>
</dbReference>
<keyword evidence="2 5" id="KW-0732">Signal</keyword>
<evidence type="ECO:0000256" key="5">
    <source>
        <dbReference type="SAM" id="SignalP"/>
    </source>
</evidence>
<feature type="signal peptide" evidence="5">
    <location>
        <begin position="1"/>
        <end position="25"/>
    </location>
</feature>
<dbReference type="PROSITE" id="PS51257">
    <property type="entry name" value="PROKAR_LIPOPROTEIN"/>
    <property type="match status" value="1"/>
</dbReference>
<accession>A0A1M5NST6</accession>
<evidence type="ECO:0000259" key="6">
    <source>
        <dbReference type="Pfam" id="PF00561"/>
    </source>
</evidence>
<dbReference type="STRING" id="2017.SAMN05444320_11697"/>
<dbReference type="Pfam" id="PF00561">
    <property type="entry name" value="Abhydrolase_1"/>
    <property type="match status" value="1"/>
</dbReference>
<evidence type="ECO:0000256" key="3">
    <source>
        <dbReference type="ARBA" id="ARBA00022801"/>
    </source>
</evidence>
<keyword evidence="8" id="KW-1185">Reference proteome</keyword>
<organism evidence="7 8">
    <name type="scientific">Streptoalloteichus hindustanus</name>
    <dbReference type="NCBI Taxonomy" id="2017"/>
    <lineage>
        <taxon>Bacteria</taxon>
        <taxon>Bacillati</taxon>
        <taxon>Actinomycetota</taxon>
        <taxon>Actinomycetes</taxon>
        <taxon>Pseudonocardiales</taxon>
        <taxon>Pseudonocardiaceae</taxon>
        <taxon>Streptoalloteichus</taxon>
    </lineage>
</organism>
<feature type="domain" description="AB hydrolase-1" evidence="6">
    <location>
        <begin position="122"/>
        <end position="507"/>
    </location>
</feature>
<evidence type="ECO:0000313" key="7">
    <source>
        <dbReference type="EMBL" id="SHG92611.1"/>
    </source>
</evidence>
<dbReference type="PANTHER" id="PTHR43248">
    <property type="entry name" value="2-SUCCINYL-6-HYDROXY-2,4-CYCLOHEXADIENE-1-CARBOXYLATE SYNTHASE"/>
    <property type="match status" value="1"/>
</dbReference>
<dbReference type="PANTHER" id="PTHR43248:SF29">
    <property type="entry name" value="TRIPEPTIDYL AMINOPEPTIDASE"/>
    <property type="match status" value="1"/>
</dbReference>
<dbReference type="AlphaFoldDB" id="A0A1M5NST6"/>
<comment type="similarity">
    <text evidence="1">Belongs to the peptidase S33 family.</text>
</comment>
<dbReference type="Proteomes" id="UP000184501">
    <property type="component" value="Unassembled WGS sequence"/>
</dbReference>
<evidence type="ECO:0000256" key="1">
    <source>
        <dbReference type="ARBA" id="ARBA00010088"/>
    </source>
</evidence>
<proteinExistence type="inferred from homology"/>
<feature type="chain" id="PRO_5012160671" evidence="5">
    <location>
        <begin position="26"/>
        <end position="533"/>
    </location>
</feature>
<dbReference type="OrthoDB" id="3252468at2"/>
<dbReference type="EMBL" id="FQVN01000016">
    <property type="protein sequence ID" value="SHG92611.1"/>
    <property type="molecule type" value="Genomic_DNA"/>
</dbReference>
<feature type="region of interest" description="Disordered" evidence="4">
    <location>
        <begin position="25"/>
        <end position="51"/>
    </location>
</feature>
<dbReference type="InterPro" id="IPR000073">
    <property type="entry name" value="AB_hydrolase_1"/>
</dbReference>
<dbReference type="SUPFAM" id="SSF53474">
    <property type="entry name" value="alpha/beta-Hydrolases"/>
    <property type="match status" value="1"/>
</dbReference>
<sequence length="533" mass="56869">MRGVPRLTRSAVALGVAVLVATSSACTTGNPDQPPAPSHTETRGPAGPVPAGLERFYGQPLSWGACESFATTADDRTAFSRRGLECARLTVPLDYGAPQGRTIALGLLRRPAEDRDARVGSLVLNPGGPGASGMSTVANLAETVSGGELGRRLDLVGFDPRGVGASEPQLRCLTDEERDAERLDNDVDTSPQGVAQTEAEEKAYAQKCAERAGTELLASMGTRDVAKDMDVLRSALGDPKLTYLGYSYGTRIGTAYAEAFPDNVRAMVLDGAVAPAQDPVAELVAQGAGFQQAFTSFATWCVQQPQCALGTDSTQAVPAFRRLVDPLVDQPAPVDGGRKLSYGDATTAVIQALYAESYWKTLNHALRQLAEGRGTELMAFADLYYGRGSDGRYSTTMDAFTAVRCVDDPRVLDKSVRAEADRRYREAAPFLDDRRGASNALDACAFWPVPPTSQPHQPKVDGLPRTVVISTTGDPATPYQAGVDLAKALDARLLTHQGEGHTVFLQGVRCVDDMVTRYLVDLQLPDEGATCRR</sequence>
<protein>
    <submittedName>
        <fullName evidence="7">Alpha/beta hydrolase fold</fullName>
    </submittedName>
</protein>
<keyword evidence="3 7" id="KW-0378">Hydrolase</keyword>
<evidence type="ECO:0000256" key="4">
    <source>
        <dbReference type="SAM" id="MobiDB-lite"/>
    </source>
</evidence>
<dbReference type="InterPro" id="IPR029058">
    <property type="entry name" value="AB_hydrolase_fold"/>
</dbReference>
<reference evidence="7 8" key="1">
    <citation type="submission" date="2016-11" db="EMBL/GenBank/DDBJ databases">
        <authorList>
            <person name="Jaros S."/>
            <person name="Januszkiewicz K."/>
            <person name="Wedrychowicz H."/>
        </authorList>
    </citation>
    <scope>NUCLEOTIDE SEQUENCE [LARGE SCALE GENOMIC DNA]</scope>
    <source>
        <strain evidence="7 8">DSM 44523</strain>
    </source>
</reference>
<gene>
    <name evidence="7" type="ORF">SAMN05444320_11697</name>
</gene>